<proteinExistence type="predicted"/>
<dbReference type="Proteomes" id="UP000281726">
    <property type="component" value="Unassembled WGS sequence"/>
</dbReference>
<dbReference type="AlphaFoldDB" id="A0A3A9ZDB7"/>
<protein>
    <submittedName>
        <fullName evidence="1">Uncharacterized protein</fullName>
    </submittedName>
</protein>
<comment type="caution">
    <text evidence="1">The sequence shown here is derived from an EMBL/GenBank/DDBJ whole genome shotgun (WGS) entry which is preliminary data.</text>
</comment>
<reference evidence="1 2" key="1">
    <citation type="journal article" date="2004" name="Syst. Appl. Microbiol.">
        <title>Cryptoendolithic actinomycetes from antarctic sandstone rock samples: Micromonospora endolithica sp. nov. and two isolates related to Micromonospora coerulea Jensen 1932.</title>
        <authorList>
            <person name="Hirsch P."/>
            <person name="Mevs U."/>
            <person name="Kroppenstedt R.M."/>
            <person name="Schumann P."/>
            <person name="Stackebrandt E."/>
        </authorList>
    </citation>
    <scope>NUCLEOTIDE SEQUENCE [LARGE SCALE GENOMIC DNA]</scope>
    <source>
        <strain evidence="1 2">JCM 12677</strain>
    </source>
</reference>
<organism evidence="1 2">
    <name type="scientific">Micromonospora endolithica</name>
    <dbReference type="NCBI Taxonomy" id="230091"/>
    <lineage>
        <taxon>Bacteria</taxon>
        <taxon>Bacillati</taxon>
        <taxon>Actinomycetota</taxon>
        <taxon>Actinomycetes</taxon>
        <taxon>Micromonosporales</taxon>
        <taxon>Micromonosporaceae</taxon>
        <taxon>Micromonospora</taxon>
    </lineage>
</organism>
<name>A0A3A9ZDB7_9ACTN</name>
<dbReference type="EMBL" id="RBAK01000005">
    <property type="protein sequence ID" value="RKN46195.1"/>
    <property type="molecule type" value="Genomic_DNA"/>
</dbReference>
<accession>A0A3A9ZDB7</accession>
<dbReference type="OrthoDB" id="4322177at2"/>
<evidence type="ECO:0000313" key="1">
    <source>
        <dbReference type="EMBL" id="RKN46195.1"/>
    </source>
</evidence>
<keyword evidence="2" id="KW-1185">Reference proteome</keyword>
<sequence>MTTSLYLATADRMLSSVIRGTRGAWPRACAWLLCHELEAAMDRYWARVCPEIGRTRVQRPKLLLLAHYAGPDLGRRASYLWWALSRAGHHHHYELGVTAAELTRLRTELLDLVALLDHSEAPTC</sequence>
<evidence type="ECO:0000313" key="2">
    <source>
        <dbReference type="Proteomes" id="UP000281726"/>
    </source>
</evidence>
<gene>
    <name evidence="1" type="ORF">D7223_14760</name>
</gene>